<reference evidence="1" key="1">
    <citation type="journal article" date="2021" name="Environ. Microbiol.">
        <title>Gene family expansions and transcriptome signatures uncover fungal adaptations to wood decay.</title>
        <authorList>
            <person name="Hage H."/>
            <person name="Miyauchi S."/>
            <person name="Viragh M."/>
            <person name="Drula E."/>
            <person name="Min B."/>
            <person name="Chaduli D."/>
            <person name="Navarro D."/>
            <person name="Favel A."/>
            <person name="Norest M."/>
            <person name="Lesage-Meessen L."/>
            <person name="Balint B."/>
            <person name="Merenyi Z."/>
            <person name="de Eugenio L."/>
            <person name="Morin E."/>
            <person name="Martinez A.T."/>
            <person name="Baldrian P."/>
            <person name="Stursova M."/>
            <person name="Martinez M.J."/>
            <person name="Novotny C."/>
            <person name="Magnuson J.K."/>
            <person name="Spatafora J.W."/>
            <person name="Maurice S."/>
            <person name="Pangilinan J."/>
            <person name="Andreopoulos W."/>
            <person name="LaButti K."/>
            <person name="Hundley H."/>
            <person name="Na H."/>
            <person name="Kuo A."/>
            <person name="Barry K."/>
            <person name="Lipzen A."/>
            <person name="Henrissat B."/>
            <person name="Riley R."/>
            <person name="Ahrendt S."/>
            <person name="Nagy L.G."/>
            <person name="Grigoriev I.V."/>
            <person name="Martin F."/>
            <person name="Rosso M.N."/>
        </authorList>
    </citation>
    <scope>NUCLEOTIDE SEQUENCE</scope>
    <source>
        <strain evidence="1">CBS 384.51</strain>
    </source>
</reference>
<keyword evidence="2" id="KW-1185">Reference proteome</keyword>
<evidence type="ECO:0000313" key="2">
    <source>
        <dbReference type="Proteomes" id="UP001055072"/>
    </source>
</evidence>
<protein>
    <submittedName>
        <fullName evidence="1">Uncharacterized protein</fullName>
    </submittedName>
</protein>
<dbReference type="Proteomes" id="UP001055072">
    <property type="component" value="Unassembled WGS sequence"/>
</dbReference>
<comment type="caution">
    <text evidence="1">The sequence shown here is derived from an EMBL/GenBank/DDBJ whole genome shotgun (WGS) entry which is preliminary data.</text>
</comment>
<sequence length="603" mass="68073">MDSPLIPAIDLSSATADTGFSDDEFEVDDFVLNQIEHEESESGGSAASSVGMSMERTFKDTVHDYITLDHRICRIIDTPHFQRLRHIQQLGTSSYVWPVATHTRFAHCLGVAHLANKLIQTLQKKQPELRITDEDVFCVTAAGLCHDLGHGPWSRVWDSMFIPAALPGKKWRHEDASEMMFDALTKLDHVRVSEREAIIVKALIAGEVSRCSAMKPPVKPFLFEIIANKRNGLDVDKFDYIARDNHAIGQGENISLDRLIISARVINNEICYDIKDANTLLELCWARFSLHKRIYNHKSAKAVEHMLIDGLLAAEPIMKIAEQIEDPSRYLYLTDDIKARIQSTTNPELAHARSILLRIDLRKLYKCVDFRTWPWHLRGFFRERVTPASIVVASRRYADEHAEYGSVKLDRAIVESLREEHVIVDVSEMHYGMKEKNPLRFVKFYSKKHPDRATHAESGDISQIMPAIFAEFLSRIYTREDKCIVLISPLLYPALDQAFLSVPRYYGIIQAGYRQLIKDLHEGESLSLDSPTLSPATSDDGPVLGSGLGGPHPRCIAGNSHSRSLSRVTSTRLTPDEDNTQVDGFGQNNFTTVPPDYRGDESP</sequence>
<gene>
    <name evidence="1" type="ORF">BDY19DRAFT_990567</name>
</gene>
<proteinExistence type="predicted"/>
<accession>A0ACB8UFE9</accession>
<organism evidence="1 2">
    <name type="scientific">Irpex rosettiformis</name>
    <dbReference type="NCBI Taxonomy" id="378272"/>
    <lineage>
        <taxon>Eukaryota</taxon>
        <taxon>Fungi</taxon>
        <taxon>Dikarya</taxon>
        <taxon>Basidiomycota</taxon>
        <taxon>Agaricomycotina</taxon>
        <taxon>Agaricomycetes</taxon>
        <taxon>Polyporales</taxon>
        <taxon>Irpicaceae</taxon>
        <taxon>Irpex</taxon>
    </lineage>
</organism>
<dbReference type="EMBL" id="MU274903">
    <property type="protein sequence ID" value="KAI0092891.1"/>
    <property type="molecule type" value="Genomic_DNA"/>
</dbReference>
<evidence type="ECO:0000313" key="1">
    <source>
        <dbReference type="EMBL" id="KAI0092891.1"/>
    </source>
</evidence>
<name>A0ACB8UFE9_9APHY</name>